<dbReference type="EMBL" id="CP113520">
    <property type="protein sequence ID" value="WAJ27877.1"/>
    <property type="molecule type" value="Genomic_DNA"/>
</dbReference>
<keyword evidence="2" id="KW-1185">Reference proteome</keyword>
<accession>A0ACD4NM79</accession>
<proteinExistence type="predicted"/>
<organism evidence="1 2">
    <name type="scientific">Antarcticirhabdus aurantiaca</name>
    <dbReference type="NCBI Taxonomy" id="2606717"/>
    <lineage>
        <taxon>Bacteria</taxon>
        <taxon>Pseudomonadati</taxon>
        <taxon>Pseudomonadota</taxon>
        <taxon>Alphaproteobacteria</taxon>
        <taxon>Hyphomicrobiales</taxon>
        <taxon>Aurantimonadaceae</taxon>
        <taxon>Antarcticirhabdus</taxon>
    </lineage>
</organism>
<evidence type="ECO:0000313" key="1">
    <source>
        <dbReference type="EMBL" id="WAJ27877.1"/>
    </source>
</evidence>
<protein>
    <submittedName>
        <fullName evidence="1">DUF2934 domain-containing protein</fullName>
    </submittedName>
</protein>
<evidence type="ECO:0000313" key="2">
    <source>
        <dbReference type="Proteomes" id="UP001163223"/>
    </source>
</evidence>
<sequence length="56" mass="6618">MAIRDHDEAVRERAYYLWEKAGRPFGREHEFWAQASREIEGEEAAAEGERDRIVAR</sequence>
<gene>
    <name evidence="1" type="ORF">OXU80_24035</name>
</gene>
<name>A0ACD4NM79_9HYPH</name>
<dbReference type="Proteomes" id="UP001163223">
    <property type="component" value="Chromosome"/>
</dbReference>
<reference evidence="1" key="1">
    <citation type="submission" date="2022-11" db="EMBL/GenBank/DDBJ databases">
        <title>beta-Carotene-producing bacterium, Jeongeuplla avenae sp. nov., alleviates the salt stress of Arabidopsis seedlings.</title>
        <authorList>
            <person name="Jiang L."/>
            <person name="Lee J."/>
        </authorList>
    </citation>
    <scope>NUCLEOTIDE SEQUENCE</scope>
    <source>
        <strain evidence="1">DY_R2A_6</strain>
    </source>
</reference>